<dbReference type="Gene3D" id="3.90.79.10">
    <property type="entry name" value="Nucleoside Triphosphate Pyrophosphohydrolase"/>
    <property type="match status" value="1"/>
</dbReference>
<keyword evidence="2" id="KW-0378">Hydrolase</keyword>
<gene>
    <name evidence="2" type="ORF">F7Q99_35755</name>
</gene>
<comment type="caution">
    <text evidence="2">The sequence shown here is derived from an EMBL/GenBank/DDBJ whole genome shotgun (WGS) entry which is preliminary data.</text>
</comment>
<protein>
    <submittedName>
        <fullName evidence="2">NUDIX hydrolase</fullName>
    </submittedName>
</protein>
<evidence type="ECO:0000259" key="1">
    <source>
        <dbReference type="PROSITE" id="PS51462"/>
    </source>
</evidence>
<dbReference type="RefSeq" id="WP_326847508.1">
    <property type="nucleotide sequence ID" value="NZ_WBOF01000004.1"/>
</dbReference>
<name>A0A6N7L3M4_9ACTN</name>
<keyword evidence="3" id="KW-1185">Reference proteome</keyword>
<dbReference type="InterPro" id="IPR000086">
    <property type="entry name" value="NUDIX_hydrolase_dom"/>
</dbReference>
<accession>A0A6N7L3M4</accession>
<dbReference type="PROSITE" id="PS51462">
    <property type="entry name" value="NUDIX"/>
    <property type="match status" value="1"/>
</dbReference>
<dbReference type="Proteomes" id="UP000450000">
    <property type="component" value="Unassembled WGS sequence"/>
</dbReference>
<dbReference type="SUPFAM" id="SSF55811">
    <property type="entry name" value="Nudix"/>
    <property type="match status" value="1"/>
</dbReference>
<reference evidence="2 3" key="1">
    <citation type="submission" date="2019-09" db="EMBL/GenBank/DDBJ databases">
        <title>Genome Sequences of Streptomyces kaniharaensis ATCC 21070.</title>
        <authorList>
            <person name="Zhu W."/>
            <person name="De Crecy-Lagard V."/>
            <person name="Richards N.G."/>
        </authorList>
    </citation>
    <scope>NUCLEOTIDE SEQUENCE [LARGE SCALE GENOMIC DNA]</scope>
    <source>
        <strain evidence="2 3">SF-557</strain>
    </source>
</reference>
<evidence type="ECO:0000313" key="3">
    <source>
        <dbReference type="Proteomes" id="UP000450000"/>
    </source>
</evidence>
<evidence type="ECO:0000313" key="2">
    <source>
        <dbReference type="EMBL" id="MQS17397.1"/>
    </source>
</evidence>
<dbReference type="EMBL" id="WBOF01000004">
    <property type="protein sequence ID" value="MQS17397.1"/>
    <property type="molecule type" value="Genomic_DNA"/>
</dbReference>
<dbReference type="AlphaFoldDB" id="A0A6N7L3M4"/>
<sequence>MTAPSHVRPVYAGEEPPEIYTASLYLAGAPLDPESSREVLREATLQWRQPGTLVVLLPQPCGNTESPDGASRLAWERVQRARADEVIHWYPQPGPAAETGPGDDLDDGRSVLGCPDGTAGVDRRLRLLAEDLQVPVAETLPQAIALALDRIGPGALRAAGQRDVPLLLWRTPSFRAWLAAQEDAGNTLLGGRTSWTFRVGPHRSHVLLWAYAARIHLAAEGRVKDNEVVLGRPDLTSVVAYRPAPRWGDTEIVLVREFRSPARTPDAYIREVPGGSSAKPGDPRVTAATEFTEETGLPLSPARLHLVGTRQAVGTLSAHTQTAYAVELSAHELQQLRADTTSHGNAEETEHTHVEVVSLADILRPDGPHAVDWTTLAVILQAVQPMR</sequence>
<dbReference type="GO" id="GO:0016787">
    <property type="term" value="F:hydrolase activity"/>
    <property type="evidence" value="ECO:0007669"/>
    <property type="project" value="UniProtKB-KW"/>
</dbReference>
<dbReference type="InterPro" id="IPR015797">
    <property type="entry name" value="NUDIX_hydrolase-like_dom_sf"/>
</dbReference>
<feature type="domain" description="Nudix hydrolase" evidence="1">
    <location>
        <begin position="231"/>
        <end position="380"/>
    </location>
</feature>
<organism evidence="2 3">
    <name type="scientific">Streptomyces kaniharaensis</name>
    <dbReference type="NCBI Taxonomy" id="212423"/>
    <lineage>
        <taxon>Bacteria</taxon>
        <taxon>Bacillati</taxon>
        <taxon>Actinomycetota</taxon>
        <taxon>Actinomycetes</taxon>
        <taxon>Kitasatosporales</taxon>
        <taxon>Streptomycetaceae</taxon>
        <taxon>Streptomyces</taxon>
    </lineage>
</organism>
<proteinExistence type="predicted"/>